<proteinExistence type="predicted"/>
<accession>A0AAD5VM52</accession>
<dbReference type="EMBL" id="JANIEX010001051">
    <property type="protein sequence ID" value="KAJ3561131.1"/>
    <property type="molecule type" value="Genomic_DNA"/>
</dbReference>
<evidence type="ECO:0000313" key="2">
    <source>
        <dbReference type="Proteomes" id="UP001213000"/>
    </source>
</evidence>
<dbReference type="Proteomes" id="UP001213000">
    <property type="component" value="Unassembled WGS sequence"/>
</dbReference>
<evidence type="ECO:0000313" key="1">
    <source>
        <dbReference type="EMBL" id="KAJ3561131.1"/>
    </source>
</evidence>
<gene>
    <name evidence="1" type="ORF">NP233_g10383</name>
</gene>
<keyword evidence="2" id="KW-1185">Reference proteome</keyword>
<sequence length="140" mass="15991">MGPHRNKQNYTIARLGRVRPCIPVIHFTLTYTHAPYHPNDVHGHSCMGCNKFVINPFVGTMTFELPITSLFSMILNHEFTHQLYYGGAPGIIPPALWDNFNNAIAQDVFRLHAIYGIAVQELVIRFPGNWVMVFQTGFEY</sequence>
<protein>
    <submittedName>
        <fullName evidence="1">Uncharacterized protein</fullName>
    </submittedName>
</protein>
<reference evidence="1" key="1">
    <citation type="submission" date="2022-07" db="EMBL/GenBank/DDBJ databases">
        <title>Genome Sequence of Leucocoprinus birnbaumii.</title>
        <authorList>
            <person name="Buettner E."/>
        </authorList>
    </citation>
    <scope>NUCLEOTIDE SEQUENCE</scope>
    <source>
        <strain evidence="1">VT141</strain>
    </source>
</reference>
<dbReference type="AlphaFoldDB" id="A0AAD5VM52"/>
<comment type="caution">
    <text evidence="1">The sequence shown here is derived from an EMBL/GenBank/DDBJ whole genome shotgun (WGS) entry which is preliminary data.</text>
</comment>
<organism evidence="1 2">
    <name type="scientific">Leucocoprinus birnbaumii</name>
    <dbReference type="NCBI Taxonomy" id="56174"/>
    <lineage>
        <taxon>Eukaryota</taxon>
        <taxon>Fungi</taxon>
        <taxon>Dikarya</taxon>
        <taxon>Basidiomycota</taxon>
        <taxon>Agaricomycotina</taxon>
        <taxon>Agaricomycetes</taxon>
        <taxon>Agaricomycetidae</taxon>
        <taxon>Agaricales</taxon>
        <taxon>Agaricineae</taxon>
        <taxon>Agaricaceae</taxon>
        <taxon>Leucocoprinus</taxon>
    </lineage>
</organism>
<name>A0AAD5VM52_9AGAR</name>